<dbReference type="Pfam" id="PF00271">
    <property type="entry name" value="Helicase_C"/>
    <property type="match status" value="1"/>
</dbReference>
<dbReference type="Gene3D" id="3.40.50.300">
    <property type="entry name" value="P-loop containing nucleotide triphosphate hydrolases"/>
    <property type="match status" value="2"/>
</dbReference>
<dbReference type="Pfam" id="PF22527">
    <property type="entry name" value="DEXQc_Suv3"/>
    <property type="match status" value="1"/>
</dbReference>
<dbReference type="SMART" id="SM00490">
    <property type="entry name" value="HELICc"/>
    <property type="match status" value="1"/>
</dbReference>
<evidence type="ECO:0000313" key="12">
    <source>
        <dbReference type="Proteomes" id="UP000076842"/>
    </source>
</evidence>
<name>A0A165E8I3_9BASI</name>
<evidence type="ECO:0000256" key="8">
    <source>
        <dbReference type="ARBA" id="ARBA00023128"/>
    </source>
</evidence>
<dbReference type="GO" id="GO:0045025">
    <property type="term" value="C:mitochondrial degradosome"/>
    <property type="evidence" value="ECO:0007669"/>
    <property type="project" value="TreeGrafter"/>
</dbReference>
<evidence type="ECO:0000259" key="10">
    <source>
        <dbReference type="PROSITE" id="PS51194"/>
    </source>
</evidence>
<keyword evidence="4 11" id="KW-0378">Hydrolase</keyword>
<protein>
    <recommendedName>
        <fullName evidence="2">RNA helicase</fullName>
        <ecNumber evidence="2">3.6.4.13</ecNumber>
    </recommendedName>
</protein>
<dbReference type="GO" id="GO:0000965">
    <property type="term" value="P:mitochondrial RNA 3'-end processing"/>
    <property type="evidence" value="ECO:0007669"/>
    <property type="project" value="TreeGrafter"/>
</dbReference>
<dbReference type="AlphaFoldDB" id="A0A165E8I3"/>
<evidence type="ECO:0000256" key="4">
    <source>
        <dbReference type="ARBA" id="ARBA00022801"/>
    </source>
</evidence>
<keyword evidence="8" id="KW-0496">Mitochondrion</keyword>
<reference evidence="11 12" key="1">
    <citation type="journal article" date="2016" name="Mol. Biol. Evol.">
        <title>Comparative Genomics of Early-Diverging Mushroom-Forming Fungi Provides Insights into the Origins of Lignocellulose Decay Capabilities.</title>
        <authorList>
            <person name="Nagy L.G."/>
            <person name="Riley R."/>
            <person name="Tritt A."/>
            <person name="Adam C."/>
            <person name="Daum C."/>
            <person name="Floudas D."/>
            <person name="Sun H."/>
            <person name="Yadav J.S."/>
            <person name="Pangilinan J."/>
            <person name="Larsson K.H."/>
            <person name="Matsuura K."/>
            <person name="Barry K."/>
            <person name="Labutti K."/>
            <person name="Kuo R."/>
            <person name="Ohm R.A."/>
            <person name="Bhattacharya S.S."/>
            <person name="Shirouzu T."/>
            <person name="Yoshinaga Y."/>
            <person name="Martin F.M."/>
            <person name="Grigoriev I.V."/>
            <person name="Hibbett D.S."/>
        </authorList>
    </citation>
    <scope>NUCLEOTIDE SEQUENCE [LARGE SCALE GENOMIC DNA]</scope>
    <source>
        <strain evidence="11 12">HHB12733</strain>
    </source>
</reference>
<keyword evidence="3" id="KW-0547">Nucleotide-binding</keyword>
<dbReference type="GO" id="GO:0003724">
    <property type="term" value="F:RNA helicase activity"/>
    <property type="evidence" value="ECO:0007669"/>
    <property type="project" value="UniProtKB-EC"/>
</dbReference>
<evidence type="ECO:0000256" key="1">
    <source>
        <dbReference type="ARBA" id="ARBA00004173"/>
    </source>
</evidence>
<dbReference type="EMBL" id="KV424016">
    <property type="protein sequence ID" value="KZT54320.1"/>
    <property type="molecule type" value="Genomic_DNA"/>
</dbReference>
<dbReference type="GO" id="GO:0016787">
    <property type="term" value="F:hydrolase activity"/>
    <property type="evidence" value="ECO:0007669"/>
    <property type="project" value="UniProtKB-KW"/>
</dbReference>
<comment type="catalytic activity">
    <reaction evidence="9">
        <text>ATP + H2O = ADP + phosphate + H(+)</text>
        <dbReference type="Rhea" id="RHEA:13065"/>
        <dbReference type="ChEBI" id="CHEBI:15377"/>
        <dbReference type="ChEBI" id="CHEBI:15378"/>
        <dbReference type="ChEBI" id="CHEBI:30616"/>
        <dbReference type="ChEBI" id="CHEBI:43474"/>
        <dbReference type="ChEBI" id="CHEBI:456216"/>
        <dbReference type="EC" id="3.6.4.13"/>
    </reaction>
</comment>
<dbReference type="CDD" id="cd17913">
    <property type="entry name" value="DEXQc_Suv3"/>
    <property type="match status" value="1"/>
</dbReference>
<feature type="domain" description="Helicase C-terminal" evidence="10">
    <location>
        <begin position="168"/>
        <end position="329"/>
    </location>
</feature>
<dbReference type="InterPro" id="IPR027417">
    <property type="entry name" value="P-loop_NTPase"/>
</dbReference>
<evidence type="ECO:0000256" key="3">
    <source>
        <dbReference type="ARBA" id="ARBA00022741"/>
    </source>
</evidence>
<keyword evidence="7" id="KW-0809">Transit peptide</keyword>
<dbReference type="SUPFAM" id="SSF52540">
    <property type="entry name" value="P-loop containing nucleoside triphosphate hydrolases"/>
    <property type="match status" value="1"/>
</dbReference>
<dbReference type="STRING" id="1353952.A0A165E8I3"/>
<evidence type="ECO:0000256" key="9">
    <source>
        <dbReference type="ARBA" id="ARBA00047984"/>
    </source>
</evidence>
<dbReference type="InterPro" id="IPR044774">
    <property type="entry name" value="Suv3_DEXQc"/>
</dbReference>
<dbReference type="InterPro" id="IPR050699">
    <property type="entry name" value="RNA-DNA_Helicase"/>
</dbReference>
<dbReference type="InterPro" id="IPR001650">
    <property type="entry name" value="Helicase_C-like"/>
</dbReference>
<comment type="subcellular location">
    <subcellularLocation>
        <location evidence="1">Mitochondrion</location>
    </subcellularLocation>
</comment>
<dbReference type="FunCoup" id="A0A165E8I3">
    <property type="interactions" value="322"/>
</dbReference>
<dbReference type="EC" id="3.6.4.13" evidence="2"/>
<dbReference type="PANTHER" id="PTHR12131">
    <property type="entry name" value="ATP-DEPENDENT RNA AND DNA HELICASE"/>
    <property type="match status" value="1"/>
</dbReference>
<sequence length="355" mass="38662">MPKARALRRKIVLHVGPTNSGKTYQALQALVRADTGVYAGPLRLLAHEIWSRINNGGIDGLARNCNLITGEEQRYVGDDATHVACTVEMTPNMRLWDVVVLDEIQMIADPERGSAWMDVLLMVPARELHICGEDTAVELVKRIAAECGDEVVVNRYERLSPLRIANQSLNGDLSKVQPGDAIVAFNRNFIFQLAHQVATKTGHSAALAYGALPPEVRNQQARVFNDPDSGMSVMVASDAIGLGLNLKIKRIIFHRMTKWDGKQVIELSPSMAKQIAGRAGRFGLHGPDDAGGEVTTLFPSDLPILKTAMGVPNAPLRRGLLGPPFGALLDFHQLLAPGTTVIDAMDVYARLMRTP</sequence>
<dbReference type="Proteomes" id="UP000076842">
    <property type="component" value="Unassembled WGS sequence"/>
</dbReference>
<dbReference type="CDD" id="cd18805">
    <property type="entry name" value="SF2_C_suv3"/>
    <property type="match status" value="1"/>
</dbReference>
<evidence type="ECO:0000256" key="2">
    <source>
        <dbReference type="ARBA" id="ARBA00012552"/>
    </source>
</evidence>
<keyword evidence="12" id="KW-1185">Reference proteome</keyword>
<dbReference type="FunFam" id="3.40.50.300:FF:000957">
    <property type="entry name" value="ATP-dependent RNA helicase SUV3L, mitochondrial"/>
    <property type="match status" value="1"/>
</dbReference>
<evidence type="ECO:0000313" key="11">
    <source>
        <dbReference type="EMBL" id="KZT54320.1"/>
    </source>
</evidence>
<accession>A0A165E8I3</accession>
<evidence type="ECO:0000256" key="6">
    <source>
        <dbReference type="ARBA" id="ARBA00022840"/>
    </source>
</evidence>
<dbReference type="PANTHER" id="PTHR12131:SF1">
    <property type="entry name" value="ATP-DEPENDENT RNA HELICASE SUPV3L1, MITOCHONDRIAL-RELATED"/>
    <property type="match status" value="1"/>
</dbReference>
<keyword evidence="5" id="KW-0347">Helicase</keyword>
<dbReference type="InParanoid" id="A0A165E8I3"/>
<organism evidence="11 12">
    <name type="scientific">Calocera cornea HHB12733</name>
    <dbReference type="NCBI Taxonomy" id="1353952"/>
    <lineage>
        <taxon>Eukaryota</taxon>
        <taxon>Fungi</taxon>
        <taxon>Dikarya</taxon>
        <taxon>Basidiomycota</taxon>
        <taxon>Agaricomycotina</taxon>
        <taxon>Dacrymycetes</taxon>
        <taxon>Dacrymycetales</taxon>
        <taxon>Dacrymycetaceae</taxon>
        <taxon>Calocera</taxon>
    </lineage>
</organism>
<feature type="non-terminal residue" evidence="11">
    <location>
        <position position="355"/>
    </location>
</feature>
<dbReference type="InterPro" id="IPR055206">
    <property type="entry name" value="DEXQc_SUV3"/>
</dbReference>
<proteinExistence type="predicted"/>
<dbReference type="FunFam" id="3.40.50.300:FF:000269">
    <property type="entry name" value="ATP-dependent RNA helicase SUPV3L1, mitochondrial"/>
    <property type="match status" value="1"/>
</dbReference>
<dbReference type="GO" id="GO:0005524">
    <property type="term" value="F:ATP binding"/>
    <property type="evidence" value="ECO:0007669"/>
    <property type="project" value="UniProtKB-KW"/>
</dbReference>
<dbReference type="OrthoDB" id="6692397at2759"/>
<evidence type="ECO:0000256" key="5">
    <source>
        <dbReference type="ARBA" id="ARBA00022806"/>
    </source>
</evidence>
<evidence type="ECO:0000256" key="7">
    <source>
        <dbReference type="ARBA" id="ARBA00022946"/>
    </source>
</evidence>
<dbReference type="Gene3D" id="1.20.272.40">
    <property type="match status" value="1"/>
</dbReference>
<keyword evidence="6" id="KW-0067">ATP-binding</keyword>
<gene>
    <name evidence="11" type="ORF">CALCODRAFT_438816</name>
</gene>
<dbReference type="PROSITE" id="PS51194">
    <property type="entry name" value="HELICASE_CTER"/>
    <property type="match status" value="1"/>
</dbReference>